<evidence type="ECO:0000313" key="2">
    <source>
        <dbReference type="EMBL" id="UUX91408.1"/>
    </source>
</evidence>
<proteinExistence type="predicted"/>
<dbReference type="AlphaFoldDB" id="A0A9E7THX1"/>
<evidence type="ECO:0000256" key="1">
    <source>
        <dbReference type="SAM" id="Phobius"/>
    </source>
</evidence>
<feature type="transmembrane region" description="Helical" evidence="1">
    <location>
        <begin position="195"/>
        <end position="219"/>
    </location>
</feature>
<name>A0A9E7THX1_9EURY</name>
<keyword evidence="1" id="KW-0812">Transmembrane</keyword>
<dbReference type="InterPro" id="IPR021737">
    <property type="entry name" value="Phage_phiKZ_Orf197"/>
</dbReference>
<protein>
    <submittedName>
        <fullName evidence="2">DUF3307 domain-containing protein</fullName>
    </submittedName>
</protein>
<feature type="transmembrane region" description="Helical" evidence="1">
    <location>
        <begin position="91"/>
        <end position="112"/>
    </location>
</feature>
<accession>A0A9E7THX1</accession>
<feature type="transmembrane region" description="Helical" evidence="1">
    <location>
        <begin position="43"/>
        <end position="70"/>
    </location>
</feature>
<keyword evidence="1" id="KW-0472">Membrane</keyword>
<keyword evidence="3" id="KW-1185">Reference proteome</keyword>
<dbReference type="Pfam" id="PF11750">
    <property type="entry name" value="DUF3307"/>
    <property type="match status" value="1"/>
</dbReference>
<sequence>MIIAVQAVFLRMFIAHLIGDFYLQKDEWVEDKRENIWRSKKLYIHSFLVAALTYLFSGLLSALWIIPLVFVTHAAIDILKVYLDSKGKMPVFSFIFDQVLHILVLFGIIVIIKGFSGPDLAISTPEIFENLLLLTIITAYLIIIRPSGFLINYALKPLRNQITANDNKKEDGTFSEVKYENLDNAGRLIGYLERILVLTFLLINQYAAIGFLITAKSIFRFREERNDLVEYYLLGTFLSMTIVILAGLATLFSLAVLSPGSLSGLTNILSMSYGILP</sequence>
<dbReference type="EMBL" id="CP096115">
    <property type="protein sequence ID" value="UUX91408.1"/>
    <property type="molecule type" value="Genomic_DNA"/>
</dbReference>
<evidence type="ECO:0000313" key="3">
    <source>
        <dbReference type="Proteomes" id="UP001060368"/>
    </source>
</evidence>
<dbReference type="GeneID" id="74307724"/>
<feature type="transmembrane region" description="Helical" evidence="1">
    <location>
        <begin position="231"/>
        <end position="257"/>
    </location>
</feature>
<dbReference type="RefSeq" id="WP_257741562.1">
    <property type="nucleotide sequence ID" value="NZ_CP096115.1"/>
</dbReference>
<gene>
    <name evidence="2" type="ORF">L6E24_08440</name>
</gene>
<reference evidence="2" key="1">
    <citation type="submission" date="2022-04" db="EMBL/GenBank/DDBJ databases">
        <title>Complete genome of Methanoplanus endosymbiosus DSM 3599.</title>
        <authorList>
            <person name="Chen S.-C."/>
            <person name="You Y.-T."/>
            <person name="Zhou Y.-Z."/>
            <person name="Lai M.-C."/>
        </authorList>
    </citation>
    <scope>NUCLEOTIDE SEQUENCE</scope>
    <source>
        <strain evidence="2">DSM 3599</strain>
    </source>
</reference>
<organism evidence="2 3">
    <name type="scientific">Methanoplanus endosymbiosus</name>
    <dbReference type="NCBI Taxonomy" id="33865"/>
    <lineage>
        <taxon>Archaea</taxon>
        <taxon>Methanobacteriati</taxon>
        <taxon>Methanobacteriota</taxon>
        <taxon>Stenosarchaea group</taxon>
        <taxon>Methanomicrobia</taxon>
        <taxon>Methanomicrobiales</taxon>
        <taxon>Methanomicrobiaceae</taxon>
        <taxon>Methanoplanus</taxon>
    </lineage>
</organism>
<feature type="transmembrane region" description="Helical" evidence="1">
    <location>
        <begin position="132"/>
        <end position="155"/>
    </location>
</feature>
<dbReference type="KEGG" id="mend:L6E24_08440"/>
<dbReference type="Proteomes" id="UP001060368">
    <property type="component" value="Chromosome"/>
</dbReference>
<keyword evidence="1" id="KW-1133">Transmembrane helix</keyword>